<proteinExistence type="predicted"/>
<keyword evidence="3" id="KW-1185">Reference proteome</keyword>
<dbReference type="RefSeq" id="WP_308863477.1">
    <property type="nucleotide sequence ID" value="NZ_JAVHUL010000008.1"/>
</dbReference>
<accession>A0ABU0ZZD5</accession>
<dbReference type="Proteomes" id="UP001230915">
    <property type="component" value="Unassembled WGS sequence"/>
</dbReference>
<sequence>MEKKKSTPNKKTAPKKKVTKMTADKWISNFMEYVLEEEEIPKSVYKFAKENKSTEEEFYQSFGSLEAIQKEIWNQFYLKSIQLMAVSPEVDSFSSRDKMLTFFFTFFEMLTANRSYVLFMLNRNESTLKNLEQLKGLRKNVKDFAKGLIADDNAEKNIKILQKNKTVFSEGAWLQTMFLLKFWMDDNSPQFEKTDVAIEKSVNTIFDVFDNTPLEGILDFGKFLFKEKMA</sequence>
<protein>
    <submittedName>
        <fullName evidence="2">TetR family transcriptional regulator C-terminal domain-containing protein</fullName>
    </submittedName>
</protein>
<dbReference type="EMBL" id="JAVHUL010000008">
    <property type="protein sequence ID" value="MDQ7916817.1"/>
    <property type="molecule type" value="Genomic_DNA"/>
</dbReference>
<dbReference type="InterPro" id="IPR041673">
    <property type="entry name" value="TetR_C_23"/>
</dbReference>
<organism evidence="2 3">
    <name type="scientific">Mesonia profundi</name>
    <dbReference type="NCBI Taxonomy" id="3070998"/>
    <lineage>
        <taxon>Bacteria</taxon>
        <taxon>Pseudomonadati</taxon>
        <taxon>Bacteroidota</taxon>
        <taxon>Flavobacteriia</taxon>
        <taxon>Flavobacteriales</taxon>
        <taxon>Flavobacteriaceae</taxon>
        <taxon>Mesonia</taxon>
    </lineage>
</organism>
<evidence type="ECO:0000259" key="1">
    <source>
        <dbReference type="Pfam" id="PF17931"/>
    </source>
</evidence>
<feature type="domain" description="Tetracyclin repressor-like C-terminal" evidence="1">
    <location>
        <begin position="98"/>
        <end position="224"/>
    </location>
</feature>
<dbReference type="InterPro" id="IPR036271">
    <property type="entry name" value="Tet_transcr_reg_TetR-rel_C_sf"/>
</dbReference>
<name>A0ABU0ZZD5_9FLAO</name>
<comment type="caution">
    <text evidence="2">The sequence shown here is derived from an EMBL/GenBank/DDBJ whole genome shotgun (WGS) entry which is preliminary data.</text>
</comment>
<evidence type="ECO:0000313" key="2">
    <source>
        <dbReference type="EMBL" id="MDQ7916817.1"/>
    </source>
</evidence>
<reference evidence="2 3" key="1">
    <citation type="submission" date="2023-08" db="EMBL/GenBank/DDBJ databases">
        <title>Mesonia sp. MT50, isolated from deep-sea sediment of the Mariana Trench.</title>
        <authorList>
            <person name="Fu H."/>
        </authorList>
    </citation>
    <scope>NUCLEOTIDE SEQUENCE [LARGE SCALE GENOMIC DNA]</scope>
    <source>
        <strain evidence="2 3">MT50</strain>
    </source>
</reference>
<evidence type="ECO:0000313" key="3">
    <source>
        <dbReference type="Proteomes" id="UP001230915"/>
    </source>
</evidence>
<dbReference type="Pfam" id="PF17931">
    <property type="entry name" value="TetR_C_23"/>
    <property type="match status" value="1"/>
</dbReference>
<dbReference type="SUPFAM" id="SSF48498">
    <property type="entry name" value="Tetracyclin repressor-like, C-terminal domain"/>
    <property type="match status" value="1"/>
</dbReference>
<gene>
    <name evidence="2" type="ORF">RBU60_04465</name>
</gene>